<dbReference type="RefSeq" id="WP_127338470.1">
    <property type="nucleotide sequence ID" value="NZ_QWDM01000006.1"/>
</dbReference>
<dbReference type="OrthoDB" id="1007434at2"/>
<keyword evidence="2" id="KW-1185">Reference proteome</keyword>
<comment type="caution">
    <text evidence="1">The sequence shown here is derived from an EMBL/GenBank/DDBJ whole genome shotgun (WGS) entry which is preliminary data.</text>
</comment>
<dbReference type="AlphaFoldDB" id="A0A434A7K4"/>
<organism evidence="1 2">
    <name type="scientific">Flavobacterium cupreum</name>
    <dbReference type="NCBI Taxonomy" id="2133766"/>
    <lineage>
        <taxon>Bacteria</taxon>
        <taxon>Pseudomonadati</taxon>
        <taxon>Bacteroidota</taxon>
        <taxon>Flavobacteriia</taxon>
        <taxon>Flavobacteriales</taxon>
        <taxon>Flavobacteriaceae</taxon>
        <taxon>Flavobacterium</taxon>
    </lineage>
</organism>
<evidence type="ECO:0000313" key="2">
    <source>
        <dbReference type="Proteomes" id="UP000288102"/>
    </source>
</evidence>
<gene>
    <name evidence="1" type="ORF">D0817_11275</name>
</gene>
<dbReference type="EMBL" id="QWDM01000006">
    <property type="protein sequence ID" value="RUT70388.1"/>
    <property type="molecule type" value="Genomic_DNA"/>
</dbReference>
<proteinExistence type="predicted"/>
<protein>
    <recommendedName>
        <fullName evidence="3">Glycosyltransferase family 1 protein</fullName>
    </recommendedName>
</protein>
<dbReference type="Proteomes" id="UP000288102">
    <property type="component" value="Unassembled WGS sequence"/>
</dbReference>
<reference evidence="2" key="1">
    <citation type="journal article" date="2019" name="Syst. Appl. Microbiol.">
        <title>Flavobacterium circumlabens sp. nov. and Flavobacterium cupreum sp. nov., two psychrotrophic species isolated from Antarctic environmental samples.</title>
        <authorList>
            <person name="Kralova S."/>
            <person name="Busse H.-J."/>
            <person name="Svec P."/>
            <person name="Maslanova I."/>
            <person name="Stankova E."/>
            <person name="Bartak M."/>
            <person name="Sedlacek I."/>
        </authorList>
    </citation>
    <scope>NUCLEOTIDE SEQUENCE [LARGE SCALE GENOMIC DNA]</scope>
    <source>
        <strain evidence="2">CCM 8825</strain>
    </source>
</reference>
<name>A0A434A7K4_9FLAO</name>
<accession>A0A434A7K4</accession>
<sequence>MEVFVPHLKDRNIYLDEIIFFSDCNFIFGDFKKYKSSYEIVNIQFPEAIFNWVIPTAEELRDFEKKILEWKQHSKIVFTLNDIESHYDEENQFIDLFRLIQKHADGVIHLGNYSLEKYAPLFSDNCQHTVIYHPLYESLTGDYQKADFKERFQLNLEDKYIVSVIGAIRSDEEAKLILKIFRKIPLKNKFLIVPNMFQFINRPSYFPYRFRKIYKKIAEKIYCFPLRKNQYFFGYKFLDYDYMVDLVKDSSLIVIPRIRNLNSGNLYLGLTFDKPMIIPKVGNLTEVARFFDFPLLDLEKKNYDEVIKSVLDSKKTAFFTTKEYTEKKNLYQPEKIANQYDLFFNQLTTNQ</sequence>
<evidence type="ECO:0008006" key="3">
    <source>
        <dbReference type="Google" id="ProtNLM"/>
    </source>
</evidence>
<evidence type="ECO:0000313" key="1">
    <source>
        <dbReference type="EMBL" id="RUT70388.1"/>
    </source>
</evidence>